<dbReference type="PANTHER" id="PTHR32309:SF13">
    <property type="entry name" value="FERRIC ENTEROBACTIN TRANSPORT PROTEIN FEPE"/>
    <property type="match status" value="1"/>
</dbReference>
<keyword evidence="3 9" id="KW-0812">Transmembrane</keyword>
<comment type="subcellular location">
    <subcellularLocation>
        <location evidence="1">Cell membrane</location>
        <topology evidence="1">Multi-pass membrane protein</topology>
    </subcellularLocation>
</comment>
<dbReference type="InterPro" id="IPR032807">
    <property type="entry name" value="GNVR"/>
</dbReference>
<dbReference type="InterPro" id="IPR050445">
    <property type="entry name" value="Bact_polysacc_biosynth/exp"/>
</dbReference>
<organism evidence="12 13">
    <name type="scientific">Thioflavicoccus mobilis 8321</name>
    <dbReference type="NCBI Taxonomy" id="765912"/>
    <lineage>
        <taxon>Bacteria</taxon>
        <taxon>Pseudomonadati</taxon>
        <taxon>Pseudomonadota</taxon>
        <taxon>Gammaproteobacteria</taxon>
        <taxon>Chromatiales</taxon>
        <taxon>Chromatiaceae</taxon>
        <taxon>Thioflavicoccus</taxon>
    </lineage>
</organism>
<sequence>MPNGTLERVEESSLARRVDDIRLGSRLDLDDEDTIDLREYWNIIVRRRWTIFIFLVGVIVITMIATFSSTPIYRGNLLMQIDREEGKVLEYQNTIQESGRPSNDFYQTQYELLRSRSLARRVIDQIGLKVVDENASNSGFFGGLRDDFRGWVSGLFGDDAGRDSAGDDEATPAREGALLSHLTIEPVRNSRLVKIHYESSDPIEAAAVANAVADNFINMNLERRFDASAYAKSFLEERLQQVRANLEDSEQRLIAYAKDREIVNLDDRLSILLQQLREINTELTRAQAERIEAEAEYSALMKEGNVANSSRVLDSSVIQELKKRKTELEGEYQEGLRVYKPGYPAMQQLQSQIADVKQSIQHETNSVAESIKAAYQAKIRQEAALTVRLQEAKDEVLALQDRSTDYQTLKREVETNRELYDGLLQRMKEIGVVAGIGTNNVFIIDRAQVPRSPFKPNLKKNLALAIALGLFGGVGLAFLFETLDDTVKTGADVEMRIGAPVLGVFPLAAEGPNKLERQTLALQVFRDPKSHLAESARSLRTSLVFATSEGAPKLMHFTSASPGDGKTTAAVSTAIAFAQAGGKVLIIDGDLRNPSIQKIFALEGGVGLTHYLTSDVAPVDIAQATSIPRLFAITSGSATPNPVELLSGPKMLDLLRLAVERFDYVLLDGPPVIGLADALVLANLARATVFVVHPGGTRKGALDSAVKRLGAANAKVIGGVLQKVGRSSSGYGYGYGYDYAYHYDYGYGKQITEVPAHQKERS</sequence>
<dbReference type="eggNOG" id="COG3206">
    <property type="taxonomic scope" value="Bacteria"/>
</dbReference>
<evidence type="ECO:0000256" key="3">
    <source>
        <dbReference type="ARBA" id="ARBA00022692"/>
    </source>
</evidence>
<evidence type="ECO:0000259" key="11">
    <source>
        <dbReference type="Pfam" id="PF13807"/>
    </source>
</evidence>
<evidence type="ECO:0000256" key="5">
    <source>
        <dbReference type="ARBA" id="ARBA00022840"/>
    </source>
</evidence>
<evidence type="ECO:0000256" key="8">
    <source>
        <dbReference type="SAM" id="Coils"/>
    </source>
</evidence>
<gene>
    <name evidence="12" type="ORF">Thimo_2665</name>
</gene>
<dbReference type="Pfam" id="PF10609">
    <property type="entry name" value="ParA"/>
    <property type="match status" value="1"/>
</dbReference>
<evidence type="ECO:0000256" key="4">
    <source>
        <dbReference type="ARBA" id="ARBA00022741"/>
    </source>
</evidence>
<dbReference type="NCBIfam" id="TIGR01007">
    <property type="entry name" value="eps_fam"/>
    <property type="match status" value="1"/>
</dbReference>
<dbReference type="STRING" id="765912.Thimo_2665"/>
<evidence type="ECO:0000256" key="9">
    <source>
        <dbReference type="SAM" id="Phobius"/>
    </source>
</evidence>
<dbReference type="InterPro" id="IPR027417">
    <property type="entry name" value="P-loop_NTPase"/>
</dbReference>
<evidence type="ECO:0000259" key="10">
    <source>
        <dbReference type="Pfam" id="PF02706"/>
    </source>
</evidence>
<evidence type="ECO:0000313" key="12">
    <source>
        <dbReference type="EMBL" id="AGA91384.1"/>
    </source>
</evidence>
<keyword evidence="13" id="KW-1185">Reference proteome</keyword>
<dbReference type="Pfam" id="PF02706">
    <property type="entry name" value="Wzz"/>
    <property type="match status" value="1"/>
</dbReference>
<dbReference type="HOGENOM" id="CLU_009912_2_1_6"/>
<dbReference type="AlphaFoldDB" id="L0H1C0"/>
<dbReference type="Pfam" id="PF13807">
    <property type="entry name" value="GNVR"/>
    <property type="match status" value="1"/>
</dbReference>
<keyword evidence="6 9" id="KW-1133">Transmembrane helix</keyword>
<feature type="domain" description="Tyrosine-protein kinase G-rich" evidence="11">
    <location>
        <begin position="409"/>
        <end position="479"/>
    </location>
</feature>
<dbReference type="CDD" id="cd05387">
    <property type="entry name" value="BY-kinase"/>
    <property type="match status" value="1"/>
</dbReference>
<keyword evidence="2" id="KW-1003">Cell membrane</keyword>
<dbReference type="eggNOG" id="COG0489">
    <property type="taxonomic scope" value="Bacteria"/>
</dbReference>
<keyword evidence="7 9" id="KW-0472">Membrane</keyword>
<feature type="coiled-coil region" evidence="8">
    <location>
        <begin position="232"/>
        <end position="409"/>
    </location>
</feature>
<dbReference type="GO" id="GO:0005524">
    <property type="term" value="F:ATP binding"/>
    <property type="evidence" value="ECO:0007669"/>
    <property type="project" value="UniProtKB-KW"/>
</dbReference>
<keyword evidence="4" id="KW-0547">Nucleotide-binding</keyword>
<dbReference type="PANTHER" id="PTHR32309">
    <property type="entry name" value="TYROSINE-PROTEIN KINASE"/>
    <property type="match status" value="1"/>
</dbReference>
<evidence type="ECO:0000256" key="1">
    <source>
        <dbReference type="ARBA" id="ARBA00004651"/>
    </source>
</evidence>
<dbReference type="EMBL" id="CP003051">
    <property type="protein sequence ID" value="AGA91384.1"/>
    <property type="molecule type" value="Genomic_DNA"/>
</dbReference>
<dbReference type="InterPro" id="IPR005702">
    <property type="entry name" value="Wzc-like_C"/>
</dbReference>
<accession>L0H1C0</accession>
<evidence type="ECO:0000313" key="13">
    <source>
        <dbReference type="Proteomes" id="UP000010816"/>
    </source>
</evidence>
<feature type="domain" description="Polysaccharide chain length determinant N-terminal" evidence="10">
    <location>
        <begin position="33"/>
        <end position="125"/>
    </location>
</feature>
<evidence type="ECO:0000256" key="6">
    <source>
        <dbReference type="ARBA" id="ARBA00022989"/>
    </source>
</evidence>
<dbReference type="GO" id="GO:0004715">
    <property type="term" value="F:non-membrane spanning protein tyrosine kinase activity"/>
    <property type="evidence" value="ECO:0007669"/>
    <property type="project" value="UniProtKB-EC"/>
</dbReference>
<dbReference type="KEGG" id="tmb:Thimo_2665"/>
<dbReference type="Proteomes" id="UP000010816">
    <property type="component" value="Chromosome"/>
</dbReference>
<dbReference type="GO" id="GO:0005886">
    <property type="term" value="C:plasma membrane"/>
    <property type="evidence" value="ECO:0007669"/>
    <property type="project" value="UniProtKB-SubCell"/>
</dbReference>
<evidence type="ECO:0000256" key="2">
    <source>
        <dbReference type="ARBA" id="ARBA00022475"/>
    </source>
</evidence>
<name>L0H1C0_9GAMM</name>
<feature type="transmembrane region" description="Helical" evidence="9">
    <location>
        <begin position="49"/>
        <end position="73"/>
    </location>
</feature>
<dbReference type="InterPro" id="IPR033756">
    <property type="entry name" value="YlxH/NBP35"/>
</dbReference>
<dbReference type="Gene3D" id="3.40.50.300">
    <property type="entry name" value="P-loop containing nucleotide triphosphate hydrolases"/>
    <property type="match status" value="1"/>
</dbReference>
<dbReference type="InterPro" id="IPR003856">
    <property type="entry name" value="LPS_length_determ_N"/>
</dbReference>
<dbReference type="SUPFAM" id="SSF52540">
    <property type="entry name" value="P-loop containing nucleoside triphosphate hydrolases"/>
    <property type="match status" value="1"/>
</dbReference>
<protein>
    <submittedName>
        <fullName evidence="12">Capsular exopolysaccharide biosynthesis protein</fullName>
    </submittedName>
</protein>
<reference evidence="12 13" key="1">
    <citation type="submission" date="2011-09" db="EMBL/GenBank/DDBJ databases">
        <title>Complete sequence of chromosome of Thioflavicoccus mobilis 8321.</title>
        <authorList>
            <consortium name="US DOE Joint Genome Institute"/>
            <person name="Lucas S."/>
            <person name="Han J."/>
            <person name="Lapidus A."/>
            <person name="Cheng J.-F."/>
            <person name="Goodwin L."/>
            <person name="Pitluck S."/>
            <person name="Peters L."/>
            <person name="Ovchinnikova G."/>
            <person name="Lu M."/>
            <person name="Detter J.C."/>
            <person name="Han C."/>
            <person name="Tapia R."/>
            <person name="Land M."/>
            <person name="Hauser L."/>
            <person name="Kyrpides N."/>
            <person name="Ivanova N."/>
            <person name="Pagani I."/>
            <person name="Vogl K."/>
            <person name="Liu Z."/>
            <person name="Imhoff J."/>
            <person name="Thiel V."/>
            <person name="Frigaard N.-U."/>
            <person name="Bryant D."/>
            <person name="Woyke T."/>
        </authorList>
    </citation>
    <scope>NUCLEOTIDE SEQUENCE [LARGE SCALE GENOMIC DNA]</scope>
    <source>
        <strain evidence="12 13">8321</strain>
    </source>
</reference>
<evidence type="ECO:0000256" key="7">
    <source>
        <dbReference type="ARBA" id="ARBA00023136"/>
    </source>
</evidence>
<keyword evidence="8" id="KW-0175">Coiled coil</keyword>
<proteinExistence type="predicted"/>
<keyword evidence="5" id="KW-0067">ATP-binding</keyword>